<dbReference type="PANTHER" id="PTHR23501:SF58">
    <property type="entry name" value="LOW AFFINITY HEME TRANSPORTER STR3"/>
    <property type="match status" value="1"/>
</dbReference>
<dbReference type="InterPro" id="IPR036259">
    <property type="entry name" value="MFS_trans_sf"/>
</dbReference>
<protein>
    <submittedName>
        <fullName evidence="7">Mfs general substrate transporter</fullName>
    </submittedName>
</protein>
<feature type="transmembrane region" description="Helical" evidence="6">
    <location>
        <begin position="373"/>
        <end position="394"/>
    </location>
</feature>
<comment type="subcellular location">
    <subcellularLocation>
        <location evidence="1">Membrane</location>
        <topology evidence="1">Multi-pass membrane protein</topology>
    </subcellularLocation>
</comment>
<feature type="transmembrane region" description="Helical" evidence="6">
    <location>
        <begin position="240"/>
        <end position="264"/>
    </location>
</feature>
<feature type="transmembrane region" description="Helical" evidence="6">
    <location>
        <begin position="83"/>
        <end position="107"/>
    </location>
</feature>
<evidence type="ECO:0000256" key="1">
    <source>
        <dbReference type="ARBA" id="ARBA00004141"/>
    </source>
</evidence>
<evidence type="ECO:0000256" key="3">
    <source>
        <dbReference type="ARBA" id="ARBA00022989"/>
    </source>
</evidence>
<name>A0A0F7ST73_PHARH</name>
<dbReference type="AlphaFoldDB" id="A0A0F7ST73"/>
<feature type="transmembrane region" description="Helical" evidence="6">
    <location>
        <begin position="210"/>
        <end position="228"/>
    </location>
</feature>
<feature type="compositionally biased region" description="Basic and acidic residues" evidence="5">
    <location>
        <begin position="16"/>
        <end position="30"/>
    </location>
</feature>
<dbReference type="InterPro" id="IPR011701">
    <property type="entry name" value="MFS"/>
</dbReference>
<feature type="transmembrane region" description="Helical" evidence="6">
    <location>
        <begin position="447"/>
        <end position="464"/>
    </location>
</feature>
<evidence type="ECO:0000256" key="5">
    <source>
        <dbReference type="SAM" id="MobiDB-lite"/>
    </source>
</evidence>
<feature type="transmembrane region" description="Helical" evidence="6">
    <location>
        <begin position="180"/>
        <end position="198"/>
    </location>
</feature>
<feature type="transmembrane region" description="Helical" evidence="6">
    <location>
        <begin position="504"/>
        <end position="530"/>
    </location>
</feature>
<feature type="transmembrane region" description="Helical" evidence="6">
    <location>
        <begin position="341"/>
        <end position="361"/>
    </location>
</feature>
<feature type="transmembrane region" description="Helical" evidence="6">
    <location>
        <begin position="119"/>
        <end position="138"/>
    </location>
</feature>
<organism evidence="7">
    <name type="scientific">Phaffia rhodozyma</name>
    <name type="common">Yeast</name>
    <name type="synonym">Xanthophyllomyces dendrorhous</name>
    <dbReference type="NCBI Taxonomy" id="264483"/>
    <lineage>
        <taxon>Eukaryota</taxon>
        <taxon>Fungi</taxon>
        <taxon>Dikarya</taxon>
        <taxon>Basidiomycota</taxon>
        <taxon>Agaricomycotina</taxon>
        <taxon>Tremellomycetes</taxon>
        <taxon>Cystofilobasidiales</taxon>
        <taxon>Mrakiaceae</taxon>
        <taxon>Phaffia</taxon>
    </lineage>
</organism>
<keyword evidence="4 6" id="KW-0472">Membrane</keyword>
<feature type="region of interest" description="Disordered" evidence="5">
    <location>
        <begin position="1"/>
        <end position="47"/>
    </location>
</feature>
<dbReference type="EMBL" id="LN483166">
    <property type="protein sequence ID" value="CED84696.1"/>
    <property type="molecule type" value="Genomic_DNA"/>
</dbReference>
<sequence length="649" mass="70610">MSSPISLGAPVVQRPGFDRADTDFDTKEAKSVPLDSENPSLDQKNYLGPGQTAENTFELEQDKAPGVAKIEALYMVFGRGPKLLVLWGSIALVSIVFCLSSMTTYYYTPFATSSYGEHTILGTITVITAIMAGVAKPFIAKLADLFSRPWALAFSVLFYAIGYAVVAASKNVSTVAGGEVIYTLGNTGIDFVTGILLADITSLQWRGLVTGLYSLPYIPFCFVAGNIADSINAYSVNGWRWGYGMFCIMVPCAIAPALATLFWAGWRAKKVGSLSLASSTYARDRVLSRTIQPRKSHTAVFIDYLRKIDAVGLLLLGFAFGCILTPFTLSTTVVGGYKNASLIALLVVGGVLFIATLIWEWKFASHPIMPLRIFNRTFICAVGIDFMYYFSGYLSDAYWSSWLYIVFDYSATDYTYILNILTVGLCLFSVPAGLIQRYTHRFKYLQISGLCFRIIGMGLNYYLVAGGMTNAVVVTSRVFISLGGGISVISSQVASQASVPHDDLALAMAILSLWTSIGGAIGSAISASVWNRRVPEALTKYVGDVYNQTEIAEIFGSILVARTAEPRELIIEAYNEAIRPLYLAALITSMVSLLFGICTQNYYLGDTHNVVEDTKIVMRSESETDPDVIAAKASETEAELAAKLNVPRS</sequence>
<keyword evidence="3 6" id="KW-1133">Transmembrane helix</keyword>
<feature type="transmembrane region" description="Helical" evidence="6">
    <location>
        <begin position="150"/>
        <end position="168"/>
    </location>
</feature>
<feature type="transmembrane region" description="Helical" evidence="6">
    <location>
        <begin position="414"/>
        <end position="435"/>
    </location>
</feature>
<dbReference type="GO" id="GO:0022857">
    <property type="term" value="F:transmembrane transporter activity"/>
    <property type="evidence" value="ECO:0007669"/>
    <property type="project" value="InterPro"/>
</dbReference>
<dbReference type="Gene3D" id="1.20.1250.20">
    <property type="entry name" value="MFS general substrate transporter like domains"/>
    <property type="match status" value="2"/>
</dbReference>
<reference evidence="7" key="1">
    <citation type="submission" date="2014-08" db="EMBL/GenBank/DDBJ databases">
        <authorList>
            <person name="Sharma Rahul"/>
            <person name="Thines Marco"/>
        </authorList>
    </citation>
    <scope>NUCLEOTIDE SEQUENCE</scope>
</reference>
<feature type="transmembrane region" description="Helical" evidence="6">
    <location>
        <begin position="581"/>
        <end position="603"/>
    </location>
</feature>
<evidence type="ECO:0000256" key="4">
    <source>
        <dbReference type="ARBA" id="ARBA00023136"/>
    </source>
</evidence>
<proteinExistence type="predicted"/>
<accession>A0A0F7ST73</accession>
<keyword evidence="2 6" id="KW-0812">Transmembrane</keyword>
<feature type="transmembrane region" description="Helical" evidence="6">
    <location>
        <begin position="310"/>
        <end position="329"/>
    </location>
</feature>
<evidence type="ECO:0000256" key="6">
    <source>
        <dbReference type="SAM" id="Phobius"/>
    </source>
</evidence>
<dbReference type="GO" id="GO:0005886">
    <property type="term" value="C:plasma membrane"/>
    <property type="evidence" value="ECO:0007669"/>
    <property type="project" value="TreeGrafter"/>
</dbReference>
<evidence type="ECO:0000256" key="2">
    <source>
        <dbReference type="ARBA" id="ARBA00022692"/>
    </source>
</evidence>
<evidence type="ECO:0000313" key="7">
    <source>
        <dbReference type="EMBL" id="CED84696.1"/>
    </source>
</evidence>
<dbReference type="SUPFAM" id="SSF103473">
    <property type="entry name" value="MFS general substrate transporter"/>
    <property type="match status" value="1"/>
</dbReference>
<dbReference type="PANTHER" id="PTHR23501">
    <property type="entry name" value="MAJOR FACILITATOR SUPERFAMILY"/>
    <property type="match status" value="1"/>
</dbReference>
<dbReference type="Pfam" id="PF07690">
    <property type="entry name" value="MFS_1"/>
    <property type="match status" value="1"/>
</dbReference>